<dbReference type="InterPro" id="IPR014915">
    <property type="entry name" value="Phage_TLS_TfmB"/>
</dbReference>
<proteinExistence type="predicted"/>
<dbReference type="Proteomes" id="UP000238589">
    <property type="component" value="Unassembled WGS sequence"/>
</dbReference>
<dbReference type="Pfam" id="PF08809">
    <property type="entry name" value="DUF1799"/>
    <property type="match status" value="1"/>
</dbReference>
<dbReference type="EMBL" id="PVLQ01000046">
    <property type="protein sequence ID" value="PRD64799.1"/>
    <property type="molecule type" value="Genomic_DNA"/>
</dbReference>
<gene>
    <name evidence="1" type="ORF">C6P64_12555</name>
</gene>
<name>A0A2S9K2W3_9BURK</name>
<evidence type="ECO:0000313" key="1">
    <source>
        <dbReference type="EMBL" id="PRD64799.1"/>
    </source>
</evidence>
<protein>
    <submittedName>
        <fullName evidence="1">Uncharacterized protein</fullName>
    </submittedName>
</protein>
<dbReference type="OrthoDB" id="6169380at2"/>
<reference evidence="1 2" key="1">
    <citation type="submission" date="2018-03" db="EMBL/GenBank/DDBJ databases">
        <title>Comparative genomics illustrates the genes involved in a hyperalkaliphilic mechanisms of Serpentinomonas isolated from highly-alkaline calcium-rich serpentinized springs.</title>
        <authorList>
            <person name="Suzuki S."/>
            <person name="Ishii S."/>
            <person name="Walworth N."/>
            <person name="Bird L."/>
            <person name="Kuenen J.G."/>
            <person name="Nealson K.H."/>
        </authorList>
    </citation>
    <scope>NUCLEOTIDE SEQUENCE [LARGE SCALE GENOMIC DNA]</scope>
    <source>
        <strain evidence="1 2">P1</strain>
    </source>
</reference>
<sequence>MSQLARLWARGQLDARSPSEVSNDQSQRDCTLSALGIVLQEEAAAGQAPEPREFWLWPDNVQAWHCWIGVQTQWRVGMSGATGLDYTGVRAYLDELGLEPSVRLDVWDGIQACERVVLSVWADRKSAR</sequence>
<keyword evidence="2" id="KW-1185">Reference proteome</keyword>
<dbReference type="AlphaFoldDB" id="A0A2S9K2W3"/>
<accession>A0A2S9K2W3</accession>
<organism evidence="1 2">
    <name type="scientific">Malikia granosa</name>
    <dbReference type="NCBI Taxonomy" id="263067"/>
    <lineage>
        <taxon>Bacteria</taxon>
        <taxon>Pseudomonadati</taxon>
        <taxon>Pseudomonadota</taxon>
        <taxon>Betaproteobacteria</taxon>
        <taxon>Burkholderiales</taxon>
        <taxon>Comamonadaceae</taxon>
        <taxon>Malikia</taxon>
    </lineage>
</organism>
<evidence type="ECO:0000313" key="2">
    <source>
        <dbReference type="Proteomes" id="UP000238589"/>
    </source>
</evidence>
<comment type="caution">
    <text evidence="1">The sequence shown here is derived from an EMBL/GenBank/DDBJ whole genome shotgun (WGS) entry which is preliminary data.</text>
</comment>